<comment type="caution">
    <text evidence="3">The sequence shown here is derived from an EMBL/GenBank/DDBJ whole genome shotgun (WGS) entry which is preliminary data.</text>
</comment>
<feature type="transmembrane region" description="Helical" evidence="2">
    <location>
        <begin position="35"/>
        <end position="57"/>
    </location>
</feature>
<keyword evidence="2" id="KW-1133">Transmembrane helix</keyword>
<sequence length="177" mass="20442">MPGTTVTVLVISIAFLRFYDPTDLTELWLPHSSRAWSNLFTVAAILAALANFGTEWYRRNRETGRRSRDEARRVAQERAEAAFRAEEAERRSRDETRRVAQERAETERRSEEEARRVAQERAEAAFRAEEAERAARRARVQARCSAAQIRFQLDPSAAHREQLSTVLVFLEEYGDTL</sequence>
<evidence type="ECO:0000313" key="4">
    <source>
        <dbReference type="Proteomes" id="UP000607397"/>
    </source>
</evidence>
<accession>A0A8K1ZY86</accession>
<keyword evidence="4" id="KW-1185">Reference proteome</keyword>
<keyword evidence="2" id="KW-0472">Membrane</keyword>
<evidence type="ECO:0000256" key="1">
    <source>
        <dbReference type="SAM" id="MobiDB-lite"/>
    </source>
</evidence>
<proteinExistence type="predicted"/>
<evidence type="ECO:0000256" key="2">
    <source>
        <dbReference type="SAM" id="Phobius"/>
    </source>
</evidence>
<feature type="region of interest" description="Disordered" evidence="1">
    <location>
        <begin position="82"/>
        <end position="116"/>
    </location>
</feature>
<name>A0A8K1ZY86_9CYAN</name>
<reference evidence="3" key="1">
    <citation type="submission" date="2019-12" db="EMBL/GenBank/DDBJ databases">
        <title>High-Quality draft genome sequences of three cyanobacteria isolated from the limestone walls of the Old Cathedral of Coimbra.</title>
        <authorList>
            <person name="Tiago I."/>
            <person name="Soares F."/>
            <person name="Portugal A."/>
        </authorList>
    </citation>
    <scope>NUCLEOTIDE SEQUENCE [LARGE SCALE GENOMIC DNA]</scope>
    <source>
        <strain evidence="3">C</strain>
    </source>
</reference>
<dbReference type="AlphaFoldDB" id="A0A8K1ZY86"/>
<dbReference type="EMBL" id="WVIC01000006">
    <property type="protein sequence ID" value="NCJ05827.1"/>
    <property type="molecule type" value="Genomic_DNA"/>
</dbReference>
<dbReference type="Proteomes" id="UP000607397">
    <property type="component" value="Unassembled WGS sequence"/>
</dbReference>
<gene>
    <name evidence="3" type="ORF">GS597_04740</name>
</gene>
<protein>
    <submittedName>
        <fullName evidence="3">Uncharacterized protein</fullName>
    </submittedName>
</protein>
<keyword evidence="2" id="KW-0812">Transmembrane</keyword>
<organism evidence="3 4">
    <name type="scientific">Petrachloros mirabilis ULC683</name>
    <dbReference type="NCBI Taxonomy" id="2781853"/>
    <lineage>
        <taxon>Bacteria</taxon>
        <taxon>Bacillati</taxon>
        <taxon>Cyanobacteriota</taxon>
        <taxon>Cyanophyceae</taxon>
        <taxon>Synechococcales</taxon>
        <taxon>Petrachlorosaceae</taxon>
        <taxon>Petrachloros</taxon>
        <taxon>Petrachloros mirabilis</taxon>
    </lineage>
</organism>
<evidence type="ECO:0000313" key="3">
    <source>
        <dbReference type="EMBL" id="NCJ05827.1"/>
    </source>
</evidence>